<proteinExistence type="predicted"/>
<accession>A0A8E5HU56</accession>
<dbReference type="EMBL" id="CP072756">
    <property type="protein sequence ID" value="QUC21609.1"/>
    <property type="molecule type" value="Genomic_DNA"/>
</dbReference>
<dbReference type="GeneID" id="66066629"/>
<organism evidence="1 2">
    <name type="scientific">Ustilaginoidea virens</name>
    <name type="common">Rice false smut fungus</name>
    <name type="synonym">Villosiclava virens</name>
    <dbReference type="NCBI Taxonomy" id="1159556"/>
    <lineage>
        <taxon>Eukaryota</taxon>
        <taxon>Fungi</taxon>
        <taxon>Dikarya</taxon>
        <taxon>Ascomycota</taxon>
        <taxon>Pezizomycotina</taxon>
        <taxon>Sordariomycetes</taxon>
        <taxon>Hypocreomycetidae</taxon>
        <taxon>Hypocreales</taxon>
        <taxon>Clavicipitaceae</taxon>
        <taxon>Ustilaginoidea</taxon>
    </lineage>
</organism>
<reference evidence="1" key="1">
    <citation type="submission" date="2020-03" db="EMBL/GenBank/DDBJ databases">
        <title>A mixture of massive structural variations and highly conserved coding sequences in Ustilaginoidea virens genome.</title>
        <authorList>
            <person name="Zhang K."/>
            <person name="Zhao Z."/>
            <person name="Zhang Z."/>
            <person name="Li Y."/>
            <person name="Hsiang T."/>
            <person name="Sun W."/>
        </authorList>
    </citation>
    <scope>NUCLEOTIDE SEQUENCE</scope>
    <source>
        <strain evidence="1">UV-8b</strain>
    </source>
</reference>
<dbReference type="AlphaFoldDB" id="A0A8E5HU56"/>
<dbReference type="RefSeq" id="XP_042999282.1">
    <property type="nucleotide sequence ID" value="XM_043143349.1"/>
</dbReference>
<dbReference type="Proteomes" id="UP000027002">
    <property type="component" value="Chromosome 4"/>
</dbReference>
<dbReference type="KEGG" id="uvi:66066629"/>
<evidence type="ECO:0000313" key="2">
    <source>
        <dbReference type="Proteomes" id="UP000027002"/>
    </source>
</evidence>
<gene>
    <name evidence="1" type="ORF">UV8b_05852</name>
</gene>
<evidence type="ECO:0000313" key="1">
    <source>
        <dbReference type="EMBL" id="QUC21609.1"/>
    </source>
</evidence>
<protein>
    <submittedName>
        <fullName evidence="1">Uncharacterized protein</fullName>
    </submittedName>
</protein>
<sequence>MPRRSGRTAERPWPVENGLVLAVKKDWPKIKGRVKAILDSYESTKNGYCSVQLSVLVSKKPLRRSYRDYLDTTCDHLTSHMLAWGCWEFAPYDGFETTSDSIIVQDYEQQPREASPAPTRFALD</sequence>
<keyword evidence="2" id="KW-1185">Reference proteome</keyword>
<name>A0A8E5HU56_USTVR</name>